<dbReference type="Gene3D" id="4.10.280.10">
    <property type="entry name" value="Helix-loop-helix DNA-binding domain"/>
    <property type="match status" value="1"/>
</dbReference>
<evidence type="ECO:0000313" key="8">
    <source>
        <dbReference type="EMBL" id="GCB60932.1"/>
    </source>
</evidence>
<evidence type="ECO:0000256" key="5">
    <source>
        <dbReference type="ARBA" id="ARBA00023242"/>
    </source>
</evidence>
<sequence length="160" mass="18022">MERMQRALSAQVFWTRRAPARGNARSRCSSPRCRTGCAEPEPSFTDHNPEERALSLDSGRIDAAPGVRQSPVPINMYPGRKRRKPVQRAVKPVLADGIKSNPSKRHRDRLNCELDRLACLLPFTEDVTSSLDKLSILRLSVSYLRSKTFFRGELRGDMGA</sequence>
<evidence type="ECO:0000313" key="9">
    <source>
        <dbReference type="Proteomes" id="UP000288216"/>
    </source>
</evidence>
<gene>
    <name evidence="8" type="ORF">scyTo_0012823</name>
</gene>
<evidence type="ECO:0000256" key="2">
    <source>
        <dbReference type="ARBA" id="ARBA00023015"/>
    </source>
</evidence>
<dbReference type="SUPFAM" id="SSF47459">
    <property type="entry name" value="HLH, helix-loop-helix DNA-binding domain"/>
    <property type="match status" value="1"/>
</dbReference>
<dbReference type="PROSITE" id="PS50888">
    <property type="entry name" value="BHLH"/>
    <property type="match status" value="1"/>
</dbReference>
<dbReference type="PANTHER" id="PTHR10649:SF18">
    <property type="entry name" value="ARYL HYDROCARBON RECEPTOR 1 BETA"/>
    <property type="match status" value="1"/>
</dbReference>
<dbReference type="EMBL" id="BFAA01006325">
    <property type="protein sequence ID" value="GCB60932.1"/>
    <property type="molecule type" value="Genomic_DNA"/>
</dbReference>
<evidence type="ECO:0000256" key="3">
    <source>
        <dbReference type="ARBA" id="ARBA00023125"/>
    </source>
</evidence>
<evidence type="ECO:0000259" key="7">
    <source>
        <dbReference type="PROSITE" id="PS50888"/>
    </source>
</evidence>
<dbReference type="GO" id="GO:0034751">
    <property type="term" value="C:aryl hydrocarbon receptor complex"/>
    <property type="evidence" value="ECO:0007669"/>
    <property type="project" value="TreeGrafter"/>
</dbReference>
<dbReference type="Pfam" id="PF00010">
    <property type="entry name" value="HLH"/>
    <property type="match status" value="1"/>
</dbReference>
<proteinExistence type="predicted"/>
<keyword evidence="5" id="KW-0539">Nucleus</keyword>
<evidence type="ECO:0000256" key="6">
    <source>
        <dbReference type="SAM" id="MobiDB-lite"/>
    </source>
</evidence>
<keyword evidence="2" id="KW-0805">Transcription regulation</keyword>
<comment type="subcellular location">
    <subcellularLocation>
        <location evidence="1">Nucleus</location>
    </subcellularLocation>
</comment>
<dbReference type="STRING" id="75743.A0A401NJ84"/>
<dbReference type="InterPro" id="IPR039091">
    <property type="entry name" value="AHR/AHRR"/>
</dbReference>
<dbReference type="AlphaFoldDB" id="A0A401NJ84"/>
<dbReference type="InterPro" id="IPR036638">
    <property type="entry name" value="HLH_DNA-bd_sf"/>
</dbReference>
<evidence type="ECO:0000256" key="1">
    <source>
        <dbReference type="ARBA" id="ARBA00004123"/>
    </source>
</evidence>
<name>A0A401NJ84_SCYTO</name>
<accession>A0A401NJ84</accession>
<feature type="domain" description="BHLH" evidence="7">
    <location>
        <begin position="94"/>
        <end position="147"/>
    </location>
</feature>
<dbReference type="PANTHER" id="PTHR10649">
    <property type="entry name" value="ARYL HYDROCARBON RECEPTOR"/>
    <property type="match status" value="1"/>
</dbReference>
<protein>
    <recommendedName>
        <fullName evidence="7">BHLH domain-containing protein</fullName>
    </recommendedName>
</protein>
<dbReference type="InterPro" id="IPR011598">
    <property type="entry name" value="bHLH_dom"/>
</dbReference>
<dbReference type="CDD" id="cd19696">
    <property type="entry name" value="bHLH-PAS_AhR_like"/>
    <property type="match status" value="1"/>
</dbReference>
<dbReference type="GO" id="GO:0004879">
    <property type="term" value="F:nuclear receptor activity"/>
    <property type="evidence" value="ECO:0007669"/>
    <property type="project" value="TreeGrafter"/>
</dbReference>
<comment type="caution">
    <text evidence="8">The sequence shown here is derived from an EMBL/GenBank/DDBJ whole genome shotgun (WGS) entry which is preliminary data.</text>
</comment>
<dbReference type="OrthoDB" id="7788762at2759"/>
<dbReference type="GO" id="GO:0046983">
    <property type="term" value="F:protein dimerization activity"/>
    <property type="evidence" value="ECO:0007669"/>
    <property type="project" value="InterPro"/>
</dbReference>
<keyword evidence="3" id="KW-0238">DNA-binding</keyword>
<keyword evidence="4" id="KW-0804">Transcription</keyword>
<reference evidence="8 9" key="1">
    <citation type="journal article" date="2018" name="Nat. Ecol. Evol.">
        <title>Shark genomes provide insights into elasmobranch evolution and the origin of vertebrates.</title>
        <authorList>
            <person name="Hara Y"/>
            <person name="Yamaguchi K"/>
            <person name="Onimaru K"/>
            <person name="Kadota M"/>
            <person name="Koyanagi M"/>
            <person name="Keeley SD"/>
            <person name="Tatsumi K"/>
            <person name="Tanaka K"/>
            <person name="Motone F"/>
            <person name="Kageyama Y"/>
            <person name="Nozu R"/>
            <person name="Adachi N"/>
            <person name="Nishimura O"/>
            <person name="Nakagawa R"/>
            <person name="Tanegashima C"/>
            <person name="Kiyatake I"/>
            <person name="Matsumoto R"/>
            <person name="Murakumo K"/>
            <person name="Nishida K"/>
            <person name="Terakita A"/>
            <person name="Kuratani S"/>
            <person name="Sato K"/>
            <person name="Hyodo S Kuraku.S."/>
        </authorList>
    </citation>
    <scope>NUCLEOTIDE SEQUENCE [LARGE SCALE GENOMIC DNA]</scope>
</reference>
<feature type="region of interest" description="Disordered" evidence="6">
    <location>
        <begin position="62"/>
        <end position="85"/>
    </location>
</feature>
<dbReference type="GO" id="GO:0006805">
    <property type="term" value="P:xenobiotic metabolic process"/>
    <property type="evidence" value="ECO:0007669"/>
    <property type="project" value="InterPro"/>
</dbReference>
<dbReference type="GO" id="GO:0000976">
    <property type="term" value="F:transcription cis-regulatory region binding"/>
    <property type="evidence" value="ECO:0007669"/>
    <property type="project" value="TreeGrafter"/>
</dbReference>
<keyword evidence="9" id="KW-1185">Reference proteome</keyword>
<evidence type="ECO:0000256" key="4">
    <source>
        <dbReference type="ARBA" id="ARBA00023163"/>
    </source>
</evidence>
<dbReference type="FunFam" id="4.10.280.10:FF:000024">
    <property type="entry name" value="Aryl hydrocarbon receptor 2"/>
    <property type="match status" value="1"/>
</dbReference>
<dbReference type="Proteomes" id="UP000288216">
    <property type="component" value="Unassembled WGS sequence"/>
</dbReference>
<dbReference type="GO" id="GO:0005634">
    <property type="term" value="C:nucleus"/>
    <property type="evidence" value="ECO:0007669"/>
    <property type="project" value="UniProtKB-SubCell"/>
</dbReference>
<organism evidence="8 9">
    <name type="scientific">Scyliorhinus torazame</name>
    <name type="common">Cloudy catshark</name>
    <name type="synonym">Catulus torazame</name>
    <dbReference type="NCBI Taxonomy" id="75743"/>
    <lineage>
        <taxon>Eukaryota</taxon>
        <taxon>Metazoa</taxon>
        <taxon>Chordata</taxon>
        <taxon>Craniata</taxon>
        <taxon>Vertebrata</taxon>
        <taxon>Chondrichthyes</taxon>
        <taxon>Elasmobranchii</taxon>
        <taxon>Galeomorphii</taxon>
        <taxon>Galeoidea</taxon>
        <taxon>Carcharhiniformes</taxon>
        <taxon>Scyliorhinidae</taxon>
        <taxon>Scyliorhinus</taxon>
    </lineage>
</organism>